<feature type="region of interest" description="Disordered" evidence="6">
    <location>
        <begin position="36"/>
        <end position="55"/>
    </location>
</feature>
<keyword evidence="1" id="KW-0479">Metal-binding</keyword>
<feature type="region of interest" description="Disordered" evidence="6">
    <location>
        <begin position="68"/>
        <end position="93"/>
    </location>
</feature>
<dbReference type="STRING" id="196109.A0A136IZ12"/>
<dbReference type="Pfam" id="PF00096">
    <property type="entry name" value="zf-C2H2"/>
    <property type="match status" value="1"/>
</dbReference>
<dbReference type="SMART" id="SM00355">
    <property type="entry name" value="ZnF_C2H2"/>
    <property type="match status" value="2"/>
</dbReference>
<organism evidence="8 9">
    <name type="scientific">Microdochium bolleyi</name>
    <dbReference type="NCBI Taxonomy" id="196109"/>
    <lineage>
        <taxon>Eukaryota</taxon>
        <taxon>Fungi</taxon>
        <taxon>Dikarya</taxon>
        <taxon>Ascomycota</taxon>
        <taxon>Pezizomycotina</taxon>
        <taxon>Sordariomycetes</taxon>
        <taxon>Xylariomycetidae</taxon>
        <taxon>Xylariales</taxon>
        <taxon>Microdochiaceae</taxon>
        <taxon>Microdochium</taxon>
    </lineage>
</organism>
<dbReference type="InterPro" id="IPR050329">
    <property type="entry name" value="GLI_C2H2-zinc-finger"/>
</dbReference>
<dbReference type="AlphaFoldDB" id="A0A136IZ12"/>
<feature type="compositionally biased region" description="Low complexity" evidence="6">
    <location>
        <begin position="73"/>
        <end position="86"/>
    </location>
</feature>
<dbReference type="InterPro" id="IPR013087">
    <property type="entry name" value="Znf_C2H2_type"/>
</dbReference>
<feature type="compositionally biased region" description="Low complexity" evidence="6">
    <location>
        <begin position="602"/>
        <end position="619"/>
    </location>
</feature>
<protein>
    <recommendedName>
        <fullName evidence="7">C2H2-type domain-containing protein</fullName>
    </recommendedName>
</protein>
<dbReference type="GO" id="GO:0000981">
    <property type="term" value="F:DNA-binding transcription factor activity, RNA polymerase II-specific"/>
    <property type="evidence" value="ECO:0007669"/>
    <property type="project" value="TreeGrafter"/>
</dbReference>
<dbReference type="GO" id="GO:0000978">
    <property type="term" value="F:RNA polymerase II cis-regulatory region sequence-specific DNA binding"/>
    <property type="evidence" value="ECO:0007669"/>
    <property type="project" value="TreeGrafter"/>
</dbReference>
<feature type="region of interest" description="Disordered" evidence="6">
    <location>
        <begin position="573"/>
        <end position="619"/>
    </location>
</feature>
<dbReference type="OrthoDB" id="3437960at2759"/>
<keyword evidence="3 5" id="KW-0863">Zinc-finger</keyword>
<dbReference type="GO" id="GO:0005634">
    <property type="term" value="C:nucleus"/>
    <property type="evidence" value="ECO:0007669"/>
    <property type="project" value="UniProtKB-ARBA"/>
</dbReference>
<feature type="domain" description="C2H2-type" evidence="7">
    <location>
        <begin position="511"/>
        <end position="538"/>
    </location>
</feature>
<evidence type="ECO:0000256" key="5">
    <source>
        <dbReference type="PROSITE-ProRule" id="PRU00042"/>
    </source>
</evidence>
<accession>A0A136IZ12</accession>
<evidence type="ECO:0000256" key="4">
    <source>
        <dbReference type="ARBA" id="ARBA00022833"/>
    </source>
</evidence>
<keyword evidence="9" id="KW-1185">Reference proteome</keyword>
<dbReference type="InterPro" id="IPR036236">
    <property type="entry name" value="Znf_C2H2_sf"/>
</dbReference>
<evidence type="ECO:0000259" key="7">
    <source>
        <dbReference type="PROSITE" id="PS50157"/>
    </source>
</evidence>
<gene>
    <name evidence="8" type="ORF">Micbo1qcDRAFT_148978</name>
</gene>
<feature type="domain" description="C2H2-type" evidence="7">
    <location>
        <begin position="481"/>
        <end position="510"/>
    </location>
</feature>
<keyword evidence="2" id="KW-0677">Repeat</keyword>
<dbReference type="Gene3D" id="3.30.160.60">
    <property type="entry name" value="Classic Zinc Finger"/>
    <property type="match status" value="3"/>
</dbReference>
<dbReference type="GO" id="GO:0008270">
    <property type="term" value="F:zinc ion binding"/>
    <property type="evidence" value="ECO:0007669"/>
    <property type="project" value="UniProtKB-KW"/>
</dbReference>
<evidence type="ECO:0000256" key="2">
    <source>
        <dbReference type="ARBA" id="ARBA00022737"/>
    </source>
</evidence>
<evidence type="ECO:0000313" key="8">
    <source>
        <dbReference type="EMBL" id="KXJ90138.1"/>
    </source>
</evidence>
<dbReference type="PROSITE" id="PS50157">
    <property type="entry name" value="ZINC_FINGER_C2H2_2"/>
    <property type="match status" value="2"/>
</dbReference>
<dbReference type="PROSITE" id="PS00028">
    <property type="entry name" value="ZINC_FINGER_C2H2_1"/>
    <property type="match status" value="2"/>
</dbReference>
<dbReference type="PANTHER" id="PTHR19818:SF144">
    <property type="entry name" value="METALLOTHIONEIN EXPRESSION ACTIVATOR-RELATED"/>
    <property type="match status" value="1"/>
</dbReference>
<dbReference type="FunFam" id="3.30.160.60:FF:001649">
    <property type="entry name" value="C2H2 transcription factor Swi5"/>
    <property type="match status" value="1"/>
</dbReference>
<dbReference type="PANTHER" id="PTHR19818">
    <property type="entry name" value="ZINC FINGER PROTEIN ZIC AND GLI"/>
    <property type="match status" value="1"/>
</dbReference>
<sequence length="809" mass="88426">MLSNPPPSGLQARRQFHRRQNSTPTAFEATKIATKLPQHDNSGAHPVHSQAARSRIAHRRGMSLDTRRQQMRASLSAAAPTTSTTPRQDQFPMVSNNTNSTGYNHPQHVLREAQQQRTAGPGHRHPLSTPTSAAVSPQFADLSSDENYLLSPHGTPQRFDGHSFGGFQGNSMQNPLGMYSAATNMAITQNNMMSTPQDFELFPSSALSSPTFVNVQENPSAGPGWLSDSENIASRRASRRISNGIMDRVAKFETMGTDEASRPLTPTQHKTEDYFPLTPMGTPLEGTVRATQQPQRFTAGYDDSMEETLKPTRRSNQRPRTTFDDMRQAAEAHGLPTMQAQPTSMDMLGSFEHSSMMVADMNNIGPHAQFAIATDSLHSTPDLSQQTSPITPHLPEYSHNFDFKPELHHAAFEAGMIGQIAGSSPQTGLTSPHRRTESVASLASAASIASLDIEKTKTETGISQDEIQKFIEGPDPKDNKWICTFEDCNKKFGRKENIKSHVQTHLNDRQYVCPHCSKCFVRQHDLKRHAKIHTGIKPYPCECGNSFARHDALTRHKQRGMCIGAFDGVVRKIVKRGRPRKNRPEMDDRKDKSARTRRKNQSTSSVSSQSGYSDSSAVSSPENTAAAFDLLDNLMDVSVGGTTMSPIGLHGATSSSAPMPCLSVDLSVDGHSPSADSVHTYVSQLSHMSIHPHDLLSEHSMSNPASPAKSVASQFNELPELSQSSSPPASCTQFFDLEPSSSLGDIMMSTGVEFSGIPALAGPDDDDILLQFTHSDSVLMLGGDSKFDDAFDNSTEMFTSNNDLFFGSN</sequence>
<reference evidence="9" key="1">
    <citation type="submission" date="2016-02" db="EMBL/GenBank/DDBJ databases">
        <title>Draft genome sequence of Microdochium bolleyi, a fungal endophyte of beachgrass.</title>
        <authorList>
            <consortium name="DOE Joint Genome Institute"/>
            <person name="David A.S."/>
            <person name="May G."/>
            <person name="Haridas S."/>
            <person name="Lim J."/>
            <person name="Wang M."/>
            <person name="Labutti K."/>
            <person name="Lipzen A."/>
            <person name="Barry K."/>
            <person name="Grigoriev I.V."/>
        </authorList>
    </citation>
    <scope>NUCLEOTIDE SEQUENCE [LARGE SCALE GENOMIC DNA]</scope>
    <source>
        <strain evidence="9">J235TASD1</strain>
    </source>
</reference>
<evidence type="ECO:0000256" key="6">
    <source>
        <dbReference type="SAM" id="MobiDB-lite"/>
    </source>
</evidence>
<dbReference type="GO" id="GO:0045944">
    <property type="term" value="P:positive regulation of transcription by RNA polymerase II"/>
    <property type="evidence" value="ECO:0007669"/>
    <property type="project" value="UniProtKB-ARBA"/>
</dbReference>
<dbReference type="FunFam" id="3.30.160.60:FF:000504">
    <property type="entry name" value="C2H2 transcription factor swi5"/>
    <property type="match status" value="1"/>
</dbReference>
<dbReference type="Proteomes" id="UP000070501">
    <property type="component" value="Unassembled WGS sequence"/>
</dbReference>
<evidence type="ECO:0000256" key="1">
    <source>
        <dbReference type="ARBA" id="ARBA00022723"/>
    </source>
</evidence>
<evidence type="ECO:0000313" key="9">
    <source>
        <dbReference type="Proteomes" id="UP000070501"/>
    </source>
</evidence>
<feature type="compositionally biased region" description="Basic and acidic residues" evidence="6">
    <location>
        <begin position="582"/>
        <end position="594"/>
    </location>
</feature>
<feature type="region of interest" description="Disordered" evidence="6">
    <location>
        <begin position="1"/>
        <end position="24"/>
    </location>
</feature>
<keyword evidence="4" id="KW-0862">Zinc</keyword>
<dbReference type="EMBL" id="KQ964253">
    <property type="protein sequence ID" value="KXJ90138.1"/>
    <property type="molecule type" value="Genomic_DNA"/>
</dbReference>
<dbReference type="InParanoid" id="A0A136IZ12"/>
<dbReference type="SUPFAM" id="SSF57667">
    <property type="entry name" value="beta-beta-alpha zinc fingers"/>
    <property type="match status" value="2"/>
</dbReference>
<proteinExistence type="predicted"/>
<name>A0A136IZ12_9PEZI</name>
<evidence type="ECO:0000256" key="3">
    <source>
        <dbReference type="ARBA" id="ARBA00022771"/>
    </source>
</evidence>